<proteinExistence type="predicted"/>
<organism evidence="1 2">
    <name type="scientific">Lysobacter gummosus</name>
    <dbReference type="NCBI Taxonomy" id="262324"/>
    <lineage>
        <taxon>Bacteria</taxon>
        <taxon>Pseudomonadati</taxon>
        <taxon>Pseudomonadota</taxon>
        <taxon>Gammaproteobacteria</taxon>
        <taxon>Lysobacterales</taxon>
        <taxon>Lysobacteraceae</taxon>
        <taxon>Lysobacter</taxon>
    </lineage>
</organism>
<evidence type="ECO:0000313" key="2">
    <source>
        <dbReference type="Proteomes" id="UP000829194"/>
    </source>
</evidence>
<sequence>MNRLRDVLAAAGFGAAELQPFSTPFYLGRGAIREAMAEDVMEQVFRVGPVARLLEAQSEGINARARVAIRAALLNIAGDEGLEVGGATWIVTARA</sequence>
<name>A0ABY3X5X6_9GAMM</name>
<reference evidence="1 2" key="1">
    <citation type="submission" date="2022-03" db="EMBL/GenBank/DDBJ databases">
        <title>Complete genome sequence of Lysobacter capsici VKM B-2533 and Lysobacter gummosus 10.1.1, promising sources of lytic agents.</title>
        <authorList>
            <person name="Tarlachkov S.V."/>
            <person name="Kudryakova I.V."/>
            <person name="Afoshin A.S."/>
            <person name="Leontyevskaya E.A."/>
            <person name="Leontyevskaya N.V."/>
        </authorList>
    </citation>
    <scope>NUCLEOTIDE SEQUENCE [LARGE SCALE GENOMIC DNA]</scope>
    <source>
        <strain evidence="1 2">10.1.1</strain>
    </source>
</reference>
<dbReference type="RefSeq" id="WP_057943637.1">
    <property type="nucleotide sequence ID" value="NZ_CP011131.1"/>
</dbReference>
<evidence type="ECO:0008006" key="3">
    <source>
        <dbReference type="Google" id="ProtNLM"/>
    </source>
</evidence>
<gene>
    <name evidence="1" type="ORF">MOV92_15895</name>
</gene>
<evidence type="ECO:0000313" key="1">
    <source>
        <dbReference type="EMBL" id="UNP27974.1"/>
    </source>
</evidence>
<accession>A0ABY3X5X6</accession>
<dbReference type="EMBL" id="CP093547">
    <property type="protein sequence ID" value="UNP27974.1"/>
    <property type="molecule type" value="Genomic_DNA"/>
</dbReference>
<protein>
    <recommendedName>
        <fullName evidence="3">Methyltransferase domain protein</fullName>
    </recommendedName>
</protein>
<keyword evidence="2" id="KW-1185">Reference proteome</keyword>
<dbReference type="Proteomes" id="UP000829194">
    <property type="component" value="Chromosome"/>
</dbReference>